<gene>
    <name evidence="2" type="ORF">G3I58_16000</name>
</gene>
<feature type="chain" id="PRO_5038931526" evidence="1">
    <location>
        <begin position="24"/>
        <end position="78"/>
    </location>
</feature>
<evidence type="ECO:0000313" key="2">
    <source>
        <dbReference type="EMBL" id="NEB99465.1"/>
    </source>
</evidence>
<evidence type="ECO:0000313" key="3">
    <source>
        <dbReference type="Proteomes" id="UP000470951"/>
    </source>
</evidence>
<keyword evidence="1" id="KW-0732">Signal</keyword>
<dbReference type="Proteomes" id="UP000470951">
    <property type="component" value="Unassembled WGS sequence"/>
</dbReference>
<comment type="caution">
    <text evidence="2">The sequence shown here is derived from an EMBL/GenBank/DDBJ whole genome shotgun (WGS) entry which is preliminary data.</text>
</comment>
<dbReference type="AlphaFoldDB" id="A0A7K3RBN5"/>
<dbReference type="EMBL" id="JAAGMS010000177">
    <property type="protein sequence ID" value="NEB99465.1"/>
    <property type="molecule type" value="Genomic_DNA"/>
</dbReference>
<accession>A0A7K3RBN5</accession>
<organism evidence="2 3">
    <name type="scientific">Streptomyces anulatus</name>
    <name type="common">Streptomyces chrysomallus</name>
    <dbReference type="NCBI Taxonomy" id="1892"/>
    <lineage>
        <taxon>Bacteria</taxon>
        <taxon>Bacillati</taxon>
        <taxon>Actinomycetota</taxon>
        <taxon>Actinomycetes</taxon>
        <taxon>Kitasatosporales</taxon>
        <taxon>Streptomycetaceae</taxon>
        <taxon>Streptomyces</taxon>
    </lineage>
</organism>
<evidence type="ECO:0000256" key="1">
    <source>
        <dbReference type="SAM" id="SignalP"/>
    </source>
</evidence>
<feature type="signal peptide" evidence="1">
    <location>
        <begin position="1"/>
        <end position="23"/>
    </location>
</feature>
<name>A0A7K3RBN5_STRAQ</name>
<sequence>MRTRLVLASAAMGAALLTGGTVATVQAAPAAVASSWIYVGTYSTHKACYNDGVNSAYADWECRQSSSGKWQLWVDDAS</sequence>
<proteinExistence type="predicted"/>
<protein>
    <submittedName>
        <fullName evidence="2">Uncharacterized protein</fullName>
    </submittedName>
</protein>
<dbReference type="RefSeq" id="WP_143666279.1">
    <property type="nucleotide sequence ID" value="NZ_JAAGMS010000177.1"/>
</dbReference>
<reference evidence="2 3" key="1">
    <citation type="submission" date="2020-01" db="EMBL/GenBank/DDBJ databases">
        <title>Insect and environment-associated Actinomycetes.</title>
        <authorList>
            <person name="Currrie C."/>
            <person name="Chevrette M."/>
            <person name="Carlson C."/>
            <person name="Stubbendieck R."/>
            <person name="Wendt-Pienkowski E."/>
        </authorList>
    </citation>
    <scope>NUCLEOTIDE SEQUENCE [LARGE SCALE GENOMIC DNA]</scope>
    <source>
        <strain evidence="2 3">SID7903</strain>
    </source>
</reference>